<dbReference type="InterPro" id="IPR002110">
    <property type="entry name" value="Ankyrin_rpt"/>
</dbReference>
<keyword evidence="2 3" id="KW-0040">ANK repeat</keyword>
<evidence type="ECO:0000256" key="1">
    <source>
        <dbReference type="ARBA" id="ARBA00022737"/>
    </source>
</evidence>
<dbReference type="Gene3D" id="1.25.40.20">
    <property type="entry name" value="Ankyrin repeat-containing domain"/>
    <property type="match status" value="3"/>
</dbReference>
<dbReference type="PROSITE" id="PS50088">
    <property type="entry name" value="ANK_REPEAT"/>
    <property type="match status" value="1"/>
</dbReference>
<dbReference type="SUPFAM" id="SSF48403">
    <property type="entry name" value="Ankyrin repeat"/>
    <property type="match status" value="1"/>
</dbReference>
<evidence type="ECO:0008006" key="6">
    <source>
        <dbReference type="Google" id="ProtNLM"/>
    </source>
</evidence>
<sequence>MLKLPIEIHYMIAALCRPADLAALSISCRHLYAIYNKPLYENNIKHDQSSALYKICQYRNQDASVKALQKVINVGADLQRTFEVDIPHTLPRQYSWCIPKTNDIVYRHNLTPLHLAALKGLRDTVALLLQNGVDIDTPTDHLRWTPLLFALNNKQSLVAKLLIDRGASLALKRGISAIHVSVASGLLDITEYLVKEKRTNPNIGDRQGDTPLIYAITSPYSTKESISHLFTLGADFNQTTFVRGQYWSPLQIALKCERWELIEQLIDNGVHLEQTTPAGMNHPLLLALLAKSPKKQRIRKRVISKLLAGADPNMEVSGSLRIGSLLSILVRRKLRWETELLLRTGRVDVESKDSSGLTPLSQALSPSSGSSEIAALLLQHGARILQEPATEILRLINHICQTPDARAVKETLDYNRTLAPLFQLLFNHCSSLSPEGRDAVMTAFLDGCPPWMVAVTRKMNQRRLTNKDVLNEMREQFEFIEERPRKAKAGKMENWYWHRAVKRRRLNH</sequence>
<dbReference type="PANTHER" id="PTHR24126">
    <property type="entry name" value="ANKYRIN REPEAT, PH AND SEC7 DOMAIN CONTAINING PROTEIN SECG-RELATED"/>
    <property type="match status" value="1"/>
</dbReference>
<dbReference type="Proteomes" id="UP001148614">
    <property type="component" value="Unassembled WGS sequence"/>
</dbReference>
<evidence type="ECO:0000256" key="2">
    <source>
        <dbReference type="ARBA" id="ARBA00023043"/>
    </source>
</evidence>
<dbReference type="EMBL" id="JANPWZ010001156">
    <property type="protein sequence ID" value="KAJ3568243.1"/>
    <property type="molecule type" value="Genomic_DNA"/>
</dbReference>
<accession>A0A9W8NCG5</accession>
<dbReference type="InterPro" id="IPR036770">
    <property type="entry name" value="Ankyrin_rpt-contain_sf"/>
</dbReference>
<protein>
    <recommendedName>
        <fullName evidence="6">F-box domain-containing protein</fullName>
    </recommendedName>
</protein>
<evidence type="ECO:0000313" key="5">
    <source>
        <dbReference type="Proteomes" id="UP001148614"/>
    </source>
</evidence>
<evidence type="ECO:0000256" key="3">
    <source>
        <dbReference type="PROSITE-ProRule" id="PRU00023"/>
    </source>
</evidence>
<dbReference type="SMART" id="SM00248">
    <property type="entry name" value="ANK"/>
    <property type="match status" value="6"/>
</dbReference>
<comment type="caution">
    <text evidence="4">The sequence shown here is derived from an EMBL/GenBank/DDBJ whole genome shotgun (WGS) entry which is preliminary data.</text>
</comment>
<reference evidence="4" key="1">
    <citation type="submission" date="2022-07" db="EMBL/GenBank/DDBJ databases">
        <title>Genome Sequence of Xylaria arbuscula.</title>
        <authorList>
            <person name="Buettner E."/>
        </authorList>
    </citation>
    <scope>NUCLEOTIDE SEQUENCE</scope>
    <source>
        <strain evidence="4">VT107</strain>
    </source>
</reference>
<keyword evidence="5" id="KW-1185">Reference proteome</keyword>
<proteinExistence type="predicted"/>
<name>A0A9W8NCG5_9PEZI</name>
<dbReference type="PANTHER" id="PTHR24126:SF14">
    <property type="entry name" value="ANK_REP_REGION DOMAIN-CONTAINING PROTEIN"/>
    <property type="match status" value="1"/>
</dbReference>
<dbReference type="PROSITE" id="PS50297">
    <property type="entry name" value="ANK_REP_REGION"/>
    <property type="match status" value="1"/>
</dbReference>
<gene>
    <name evidence="4" type="ORF">NPX13_g6489</name>
</gene>
<evidence type="ECO:0000313" key="4">
    <source>
        <dbReference type="EMBL" id="KAJ3568243.1"/>
    </source>
</evidence>
<dbReference type="VEuPathDB" id="FungiDB:F4678DRAFT_477580"/>
<dbReference type="AlphaFoldDB" id="A0A9W8NCG5"/>
<organism evidence="4 5">
    <name type="scientific">Xylaria arbuscula</name>
    <dbReference type="NCBI Taxonomy" id="114810"/>
    <lineage>
        <taxon>Eukaryota</taxon>
        <taxon>Fungi</taxon>
        <taxon>Dikarya</taxon>
        <taxon>Ascomycota</taxon>
        <taxon>Pezizomycotina</taxon>
        <taxon>Sordariomycetes</taxon>
        <taxon>Xylariomycetidae</taxon>
        <taxon>Xylariales</taxon>
        <taxon>Xylariaceae</taxon>
        <taxon>Xylaria</taxon>
    </lineage>
</organism>
<dbReference type="Pfam" id="PF12796">
    <property type="entry name" value="Ank_2"/>
    <property type="match status" value="2"/>
</dbReference>
<feature type="repeat" description="ANK" evidence="3">
    <location>
        <begin position="108"/>
        <end position="140"/>
    </location>
</feature>
<keyword evidence="1" id="KW-0677">Repeat</keyword>